<evidence type="ECO:0000313" key="3">
    <source>
        <dbReference type="Proteomes" id="UP001472866"/>
    </source>
</evidence>
<gene>
    <name evidence="2" type="ORF">HKI87_01g06980</name>
</gene>
<feature type="transmembrane region" description="Helical" evidence="1">
    <location>
        <begin position="380"/>
        <end position="402"/>
    </location>
</feature>
<dbReference type="PANTHER" id="PTHR12459:SF15">
    <property type="entry name" value="TRANSMEMBRANE PROTEIN 135"/>
    <property type="match status" value="1"/>
</dbReference>
<dbReference type="EMBL" id="CP151501">
    <property type="protein sequence ID" value="WZN59173.1"/>
    <property type="molecule type" value="Genomic_DNA"/>
</dbReference>
<organism evidence="2 3">
    <name type="scientific">Chloropicon roscoffensis</name>
    <dbReference type="NCBI Taxonomy" id="1461544"/>
    <lineage>
        <taxon>Eukaryota</taxon>
        <taxon>Viridiplantae</taxon>
        <taxon>Chlorophyta</taxon>
        <taxon>Chloropicophyceae</taxon>
        <taxon>Chloropicales</taxon>
        <taxon>Chloropicaceae</taxon>
        <taxon>Chloropicon</taxon>
    </lineage>
</organism>
<keyword evidence="1" id="KW-1133">Transmembrane helix</keyword>
<keyword evidence="1" id="KW-0812">Transmembrane</keyword>
<proteinExistence type="predicted"/>
<reference evidence="2 3" key="1">
    <citation type="submission" date="2024-03" db="EMBL/GenBank/DDBJ databases">
        <title>Complete genome sequence of the green alga Chloropicon roscoffensis RCC1871.</title>
        <authorList>
            <person name="Lemieux C."/>
            <person name="Pombert J.-F."/>
            <person name="Otis C."/>
            <person name="Turmel M."/>
        </authorList>
    </citation>
    <scope>NUCLEOTIDE SEQUENCE [LARGE SCALE GENOMIC DNA]</scope>
    <source>
        <strain evidence="2 3">RCC1871</strain>
    </source>
</reference>
<keyword evidence="3" id="KW-1185">Reference proteome</keyword>
<dbReference type="InterPro" id="IPR026749">
    <property type="entry name" value="Tmem135"/>
</dbReference>
<feature type="transmembrane region" description="Helical" evidence="1">
    <location>
        <begin position="311"/>
        <end position="334"/>
    </location>
</feature>
<protein>
    <recommendedName>
        <fullName evidence="4">Transmembrane protein 135 N-terminal domain-containing protein</fullName>
    </recommendedName>
</protein>
<sequence length="468" mass="52754">MRTMDDAEDRGGLLREVEKATTSVGGEDRRALERVWNATVRGGSIGFILRGGFVSFSALTSVFLGRKRRAETKGPSSVVSVLRWTAFLGSLGGSYVALDEGLLRIVGKQKSRKWRGLVSGTVAGSSICLLGRKDPQYAIAIYVALRALWLFLRRSRRSTSKLLRTISAPLEVRHADVLVMCLSCTQILYAWLLEPKTLPRTYSKFLDKHCGKPEWMIQAFREMIQHNSGNPLGPPSSHWHRLVPAGLEHVKKTGTPYGIVMQNQYQLLHHLLFFMREYKEKIPVYVPVYFLPALVVHRWKLITNPKLGRTVLYKCVAGTMQSALFLTAFCTMAWTTTCGGAWLCAPLVGKQNLGEKWLALSLFPIGASVMCEKRSRRKELAVYCSARALESFVLCAIAWGWIPKRLQYKRFDVVLFSIGVGLIMHCYADSDGDYRYTFRSKYQNVLSFVFDSQPRSLRGLFFGDPPSS</sequence>
<feature type="transmembrane region" description="Helical" evidence="1">
    <location>
        <begin position="77"/>
        <end position="98"/>
    </location>
</feature>
<accession>A0AAX4NZQ9</accession>
<dbReference type="Proteomes" id="UP001472866">
    <property type="component" value="Chromosome 01"/>
</dbReference>
<dbReference type="AlphaFoldDB" id="A0AAX4NZQ9"/>
<evidence type="ECO:0000313" key="2">
    <source>
        <dbReference type="EMBL" id="WZN59173.1"/>
    </source>
</evidence>
<keyword evidence="1" id="KW-0472">Membrane</keyword>
<feature type="transmembrane region" description="Helical" evidence="1">
    <location>
        <begin position="282"/>
        <end position="299"/>
    </location>
</feature>
<name>A0AAX4NZQ9_9CHLO</name>
<evidence type="ECO:0000256" key="1">
    <source>
        <dbReference type="SAM" id="Phobius"/>
    </source>
</evidence>
<feature type="transmembrane region" description="Helical" evidence="1">
    <location>
        <begin position="45"/>
        <end position="65"/>
    </location>
</feature>
<evidence type="ECO:0008006" key="4">
    <source>
        <dbReference type="Google" id="ProtNLM"/>
    </source>
</evidence>
<dbReference type="PANTHER" id="PTHR12459">
    <property type="entry name" value="TRANSMEMBRANE PROTEIN 135-RELATED"/>
    <property type="match status" value="1"/>
</dbReference>